<sequence>MKEYKESGLLFRFTEQWEVYQLDLEPDYREKICRQVPETKCIDFIGFNQSKDILLFVEVKSFRGYGNRTNVQRLVGTNDDITVEIAQKVRDSLAVLIGGARHSTHLPDNWKKCIDHLNKDKALKVIAWVEMDISTANLLKRANVNMSTRRNELRKRLTWLTSDVQILNIQNYHSELEGMEVTTVN</sequence>
<evidence type="ECO:0008006" key="3">
    <source>
        <dbReference type="Google" id="ProtNLM"/>
    </source>
</evidence>
<dbReference type="EMBL" id="QRKA01000016">
    <property type="protein sequence ID" value="RHH78051.1"/>
    <property type="molecule type" value="Genomic_DNA"/>
</dbReference>
<comment type="caution">
    <text evidence="1">The sequence shown here is derived from an EMBL/GenBank/DDBJ whole genome shotgun (WGS) entry which is preliminary data.</text>
</comment>
<dbReference type="AlphaFoldDB" id="A0A414XVY8"/>
<evidence type="ECO:0000313" key="2">
    <source>
        <dbReference type="Proteomes" id="UP000283713"/>
    </source>
</evidence>
<reference evidence="1 2" key="1">
    <citation type="submission" date="2018-08" db="EMBL/GenBank/DDBJ databases">
        <title>A genome reference for cultivated species of the human gut microbiota.</title>
        <authorList>
            <person name="Zou Y."/>
            <person name="Xue W."/>
            <person name="Luo G."/>
        </authorList>
    </citation>
    <scope>NUCLEOTIDE SEQUENCE [LARGE SCALE GENOMIC DNA]</scope>
    <source>
        <strain evidence="1 2">AM16-6</strain>
    </source>
</reference>
<evidence type="ECO:0000313" key="1">
    <source>
        <dbReference type="EMBL" id="RHH78051.1"/>
    </source>
</evidence>
<organism evidence="1 2">
    <name type="scientific">Phocaeicola vulgatus</name>
    <name type="common">Bacteroides vulgatus</name>
    <dbReference type="NCBI Taxonomy" id="821"/>
    <lineage>
        <taxon>Bacteria</taxon>
        <taxon>Pseudomonadati</taxon>
        <taxon>Bacteroidota</taxon>
        <taxon>Bacteroidia</taxon>
        <taxon>Bacteroidales</taxon>
        <taxon>Bacteroidaceae</taxon>
        <taxon>Phocaeicola</taxon>
    </lineage>
</organism>
<name>A0A414XVY8_PHOVU</name>
<proteinExistence type="predicted"/>
<protein>
    <recommendedName>
        <fullName evidence="3">NERD domain-containing protein</fullName>
    </recommendedName>
</protein>
<gene>
    <name evidence="1" type="ORF">DW193_11545</name>
</gene>
<dbReference type="Proteomes" id="UP000283713">
    <property type="component" value="Unassembled WGS sequence"/>
</dbReference>
<accession>A0A414XVY8</accession>
<dbReference type="RefSeq" id="WP_118292414.1">
    <property type="nucleotide sequence ID" value="NZ_QRKA01000016.1"/>
</dbReference>